<evidence type="ECO:0000259" key="1">
    <source>
        <dbReference type="SMART" id="SM01092"/>
    </source>
</evidence>
<protein>
    <submittedName>
        <fullName evidence="2">CO dehydrogenase flavoprotein subunit</fullName>
    </submittedName>
</protein>
<dbReference type="SMART" id="SM01092">
    <property type="entry name" value="CO_deh_flav_C"/>
    <property type="match status" value="1"/>
</dbReference>
<dbReference type="PANTHER" id="PTHR42659">
    <property type="entry name" value="XANTHINE DEHYDROGENASE SUBUNIT C-RELATED"/>
    <property type="match status" value="1"/>
</dbReference>
<dbReference type="InterPro" id="IPR036683">
    <property type="entry name" value="CO_DH_flav_C_dom_sf"/>
</dbReference>
<gene>
    <name evidence="2" type="ORF">CLV43_102737</name>
</gene>
<evidence type="ECO:0000313" key="3">
    <source>
        <dbReference type="Proteomes" id="UP000239494"/>
    </source>
</evidence>
<keyword evidence="3" id="KW-1185">Reference proteome</keyword>
<dbReference type="Gene3D" id="3.30.390.50">
    <property type="entry name" value="CO dehydrogenase flavoprotein, C-terminal domain"/>
    <property type="match status" value="1"/>
</dbReference>
<feature type="domain" description="CO dehydrogenase flavoprotein C-terminal" evidence="1">
    <location>
        <begin position="74"/>
        <end position="172"/>
    </location>
</feature>
<dbReference type="SUPFAM" id="SSF55447">
    <property type="entry name" value="CO dehydrogenase flavoprotein C-terminal domain-like"/>
    <property type="match status" value="1"/>
</dbReference>
<dbReference type="InterPro" id="IPR005107">
    <property type="entry name" value="CO_DH_flav_C"/>
</dbReference>
<dbReference type="Pfam" id="PF03450">
    <property type="entry name" value="CO_deh_flav_C"/>
    <property type="match status" value="1"/>
</dbReference>
<name>A0A2T0THH9_9PSEU</name>
<accession>A0A2T0THH9</accession>
<dbReference type="EMBL" id="PVTF01000002">
    <property type="protein sequence ID" value="PRY45172.1"/>
    <property type="molecule type" value="Genomic_DNA"/>
</dbReference>
<reference evidence="2 3" key="1">
    <citation type="submission" date="2018-03" db="EMBL/GenBank/DDBJ databases">
        <title>Genomic Encyclopedia of Archaeal and Bacterial Type Strains, Phase II (KMG-II): from individual species to whole genera.</title>
        <authorList>
            <person name="Goeker M."/>
        </authorList>
    </citation>
    <scope>NUCLEOTIDE SEQUENCE [LARGE SCALE GENOMIC DNA]</scope>
    <source>
        <strain evidence="2 3">DSM 44720</strain>
    </source>
</reference>
<organism evidence="2 3">
    <name type="scientific">Umezawaea tangerina</name>
    <dbReference type="NCBI Taxonomy" id="84725"/>
    <lineage>
        <taxon>Bacteria</taxon>
        <taxon>Bacillati</taxon>
        <taxon>Actinomycetota</taxon>
        <taxon>Actinomycetes</taxon>
        <taxon>Pseudonocardiales</taxon>
        <taxon>Pseudonocardiaceae</taxon>
        <taxon>Umezawaea</taxon>
    </lineage>
</organism>
<proteinExistence type="predicted"/>
<dbReference type="AlphaFoldDB" id="A0A2T0THH9"/>
<comment type="caution">
    <text evidence="2">The sequence shown here is derived from an EMBL/GenBank/DDBJ whole genome shotgun (WGS) entry which is preliminary data.</text>
</comment>
<dbReference type="Proteomes" id="UP000239494">
    <property type="component" value="Unassembled WGS sequence"/>
</dbReference>
<sequence length="192" mass="20458">MVQVGPVAEALVRCERGLCRVIPFDCERLSDVDGKIATATSRRSVAFPAGGTNLVDRMKLGVAEPELPPRGTLSLYRKICDRASFAFALVSVAAALRVEDGVVRDVRIALGGVTHKPWRAPIAEAELLGGPATEEAFRRAAELELAAARLLSNNGSKVSLARGTAATIANAAHHTTGIRVRRLPLTVDHFLT</sequence>
<evidence type="ECO:0000313" key="2">
    <source>
        <dbReference type="EMBL" id="PRY45172.1"/>
    </source>
</evidence>
<dbReference type="PANTHER" id="PTHR42659:SF1">
    <property type="entry name" value="OXIDOREDUCTASE"/>
    <property type="match status" value="1"/>
</dbReference>
<dbReference type="InterPro" id="IPR051312">
    <property type="entry name" value="Diverse_Substr_Oxidored"/>
</dbReference>